<dbReference type="PANTHER" id="PTHR11055">
    <property type="entry name" value="BIFUNCTIONAL 3'-PHOSPHOADENOSINE 5'-PHOSPHOSULFATE SYNTHASE"/>
    <property type="match status" value="1"/>
</dbReference>
<dbReference type="RefSeq" id="WP_150158078.1">
    <property type="nucleotide sequence ID" value="NZ_QSMZ01000005.1"/>
</dbReference>
<feature type="binding site" evidence="13">
    <location>
        <begin position="37"/>
        <end position="44"/>
    </location>
    <ligand>
        <name>ATP</name>
        <dbReference type="ChEBI" id="CHEBI:30616"/>
    </ligand>
</feature>
<evidence type="ECO:0000256" key="14">
    <source>
        <dbReference type="RuleBase" id="RU004347"/>
    </source>
</evidence>
<gene>
    <name evidence="13 16" type="primary">cysC</name>
    <name evidence="16" type="ORF">DX932_09130</name>
</gene>
<keyword evidence="8 13" id="KW-0418">Kinase</keyword>
<dbReference type="InterPro" id="IPR002891">
    <property type="entry name" value="APS"/>
</dbReference>
<name>A0A9W7Q7U7_BACCE</name>
<dbReference type="InterPro" id="IPR027417">
    <property type="entry name" value="P-loop_NTPase"/>
</dbReference>
<comment type="caution">
    <text evidence="16">The sequence shown here is derived from an EMBL/GenBank/DDBJ whole genome shotgun (WGS) entry which is preliminary data.</text>
</comment>
<evidence type="ECO:0000256" key="9">
    <source>
        <dbReference type="ARBA" id="ARBA00022840"/>
    </source>
</evidence>
<comment type="catalytic activity">
    <reaction evidence="1 13 14">
        <text>adenosine 5'-phosphosulfate + ATP = 3'-phosphoadenylyl sulfate + ADP + H(+)</text>
        <dbReference type="Rhea" id="RHEA:24152"/>
        <dbReference type="ChEBI" id="CHEBI:15378"/>
        <dbReference type="ChEBI" id="CHEBI:30616"/>
        <dbReference type="ChEBI" id="CHEBI:58243"/>
        <dbReference type="ChEBI" id="CHEBI:58339"/>
        <dbReference type="ChEBI" id="CHEBI:456216"/>
        <dbReference type="EC" id="2.7.1.25"/>
    </reaction>
</comment>
<dbReference type="InterPro" id="IPR059117">
    <property type="entry name" value="APS_kinase_dom"/>
</dbReference>
<dbReference type="GO" id="GO:0000103">
    <property type="term" value="P:sulfate assimilation"/>
    <property type="evidence" value="ECO:0007669"/>
    <property type="project" value="UniProtKB-UniRule"/>
</dbReference>
<reference evidence="16 17" key="1">
    <citation type="submission" date="2018-08" db="EMBL/GenBank/DDBJ databases">
        <title>Bacillus phenotypic plasticity.</title>
        <authorList>
            <person name="Hurtado E."/>
        </authorList>
    </citation>
    <scope>NUCLEOTIDE SEQUENCE [LARGE SCALE GENOMIC DNA]</scope>
    <source>
        <strain evidence="16 17">111b</strain>
    </source>
</reference>
<sequence length="204" mass="23453">MRKRDFQKNVFGHEFIIKKEDRKNFYGHKSVMIWLTGYSGSGKSTLANALQLELFKKGICVYVLDGDNLRLGINKDLSHAKKDRKENVRRTAEIGKLFVDAGFVVLAALISPYQSDREAARLLFDKDEFIEIHVHCPIEECEKRDPKGLYNKARNGEILHFTGIDDPYEKPLNAEITLDTSQLSIEECTFKVMSYLFDTVKITE</sequence>
<accession>A0A9W7Q7U7</accession>
<evidence type="ECO:0000256" key="8">
    <source>
        <dbReference type="ARBA" id="ARBA00022777"/>
    </source>
</evidence>
<organism evidence="16 17">
    <name type="scientific">Bacillus cereus</name>
    <dbReference type="NCBI Taxonomy" id="1396"/>
    <lineage>
        <taxon>Bacteria</taxon>
        <taxon>Bacillati</taxon>
        <taxon>Bacillota</taxon>
        <taxon>Bacilli</taxon>
        <taxon>Bacillales</taxon>
        <taxon>Bacillaceae</taxon>
        <taxon>Bacillus</taxon>
        <taxon>Bacillus cereus group</taxon>
    </lineage>
</organism>
<dbReference type="Proteomes" id="UP000323321">
    <property type="component" value="Unassembled WGS sequence"/>
</dbReference>
<keyword evidence="13" id="KW-0597">Phosphoprotein</keyword>
<evidence type="ECO:0000313" key="16">
    <source>
        <dbReference type="EMBL" id="KAA6470676.1"/>
    </source>
</evidence>
<feature type="active site" description="Phosphoserine intermediate" evidence="13">
    <location>
        <position position="111"/>
    </location>
</feature>
<dbReference type="AlphaFoldDB" id="A0A9W7Q7U7"/>
<keyword evidence="9 13" id="KW-0067">ATP-binding</keyword>
<evidence type="ECO:0000259" key="15">
    <source>
        <dbReference type="Pfam" id="PF01583"/>
    </source>
</evidence>
<dbReference type="NCBIfam" id="NF003013">
    <property type="entry name" value="PRK03846.1"/>
    <property type="match status" value="1"/>
</dbReference>
<evidence type="ECO:0000256" key="4">
    <source>
        <dbReference type="ARBA" id="ARBA00007008"/>
    </source>
</evidence>
<evidence type="ECO:0000256" key="12">
    <source>
        <dbReference type="ARBA" id="ARBA00031464"/>
    </source>
</evidence>
<evidence type="ECO:0000256" key="2">
    <source>
        <dbReference type="ARBA" id="ARBA00002632"/>
    </source>
</evidence>
<dbReference type="Pfam" id="PF01583">
    <property type="entry name" value="APS_kinase"/>
    <property type="match status" value="1"/>
</dbReference>
<comment type="similarity">
    <text evidence="4 13 14">Belongs to the APS kinase family.</text>
</comment>
<dbReference type="CDD" id="cd02027">
    <property type="entry name" value="APSK"/>
    <property type="match status" value="1"/>
</dbReference>
<proteinExistence type="inferred from homology"/>
<evidence type="ECO:0000256" key="13">
    <source>
        <dbReference type="HAMAP-Rule" id="MF_00065"/>
    </source>
</evidence>
<comment type="pathway">
    <text evidence="3 13 14">Sulfur metabolism; hydrogen sulfide biosynthesis; sulfite from sulfate: step 2/3.</text>
</comment>
<keyword evidence="7 13" id="KW-0547">Nucleotide-binding</keyword>
<evidence type="ECO:0000256" key="10">
    <source>
        <dbReference type="ARBA" id="ARBA00029724"/>
    </source>
</evidence>
<evidence type="ECO:0000256" key="6">
    <source>
        <dbReference type="ARBA" id="ARBA00022679"/>
    </source>
</evidence>
<evidence type="ECO:0000256" key="1">
    <source>
        <dbReference type="ARBA" id="ARBA00001823"/>
    </source>
</evidence>
<dbReference type="EC" id="2.7.1.25" evidence="5 13"/>
<dbReference type="HAMAP" id="MF_00065">
    <property type="entry name" value="Adenylyl_sulf_kinase"/>
    <property type="match status" value="1"/>
</dbReference>
<evidence type="ECO:0000313" key="17">
    <source>
        <dbReference type="Proteomes" id="UP000323321"/>
    </source>
</evidence>
<evidence type="ECO:0000256" key="3">
    <source>
        <dbReference type="ARBA" id="ARBA00004806"/>
    </source>
</evidence>
<dbReference type="NCBIfam" id="TIGR00455">
    <property type="entry name" value="apsK"/>
    <property type="match status" value="1"/>
</dbReference>
<dbReference type="GO" id="GO:0005524">
    <property type="term" value="F:ATP binding"/>
    <property type="evidence" value="ECO:0007669"/>
    <property type="project" value="UniProtKB-UniRule"/>
</dbReference>
<dbReference type="GO" id="GO:0070814">
    <property type="term" value="P:hydrogen sulfide biosynthetic process"/>
    <property type="evidence" value="ECO:0007669"/>
    <property type="project" value="UniProtKB-UniRule"/>
</dbReference>
<keyword evidence="6 13" id="KW-0808">Transferase</keyword>
<protein>
    <recommendedName>
        <fullName evidence="5 13">Adenylyl-sulfate kinase</fullName>
        <ecNumber evidence="5 13">2.7.1.25</ecNumber>
    </recommendedName>
    <alternativeName>
        <fullName evidence="11 13">APS kinase</fullName>
    </alternativeName>
    <alternativeName>
        <fullName evidence="12 13">ATP adenosine-5'-phosphosulfate 3'-phosphotransferase</fullName>
    </alternativeName>
    <alternativeName>
        <fullName evidence="10 13">Adenosine-5'-phosphosulfate kinase</fullName>
    </alternativeName>
</protein>
<evidence type="ECO:0000256" key="11">
    <source>
        <dbReference type="ARBA" id="ARBA00031393"/>
    </source>
</evidence>
<dbReference type="EMBL" id="QSMZ01000005">
    <property type="protein sequence ID" value="KAA6470676.1"/>
    <property type="molecule type" value="Genomic_DNA"/>
</dbReference>
<comment type="function">
    <text evidence="2 13 14">Catalyzes the synthesis of activated sulfate.</text>
</comment>
<dbReference type="Gene3D" id="3.40.50.300">
    <property type="entry name" value="P-loop containing nucleotide triphosphate hydrolases"/>
    <property type="match status" value="1"/>
</dbReference>
<feature type="domain" description="APS kinase" evidence="15">
    <location>
        <begin position="29"/>
        <end position="179"/>
    </location>
</feature>
<evidence type="ECO:0000256" key="5">
    <source>
        <dbReference type="ARBA" id="ARBA00012121"/>
    </source>
</evidence>
<dbReference type="SUPFAM" id="SSF52540">
    <property type="entry name" value="P-loop containing nucleoside triphosphate hydrolases"/>
    <property type="match status" value="1"/>
</dbReference>
<dbReference type="GO" id="GO:0004020">
    <property type="term" value="F:adenylylsulfate kinase activity"/>
    <property type="evidence" value="ECO:0007669"/>
    <property type="project" value="UniProtKB-UniRule"/>
</dbReference>
<evidence type="ECO:0000256" key="7">
    <source>
        <dbReference type="ARBA" id="ARBA00022741"/>
    </source>
</evidence>
<dbReference type="PANTHER" id="PTHR11055:SF1">
    <property type="entry name" value="PAPS SYNTHETASE, ISOFORM D"/>
    <property type="match status" value="1"/>
</dbReference>